<keyword evidence="6" id="KW-0732">Signal</keyword>
<dbReference type="PIRSF" id="PIRSF000137">
    <property type="entry name" value="Alcohol_oxidase"/>
    <property type="match status" value="1"/>
</dbReference>
<dbReference type="OrthoDB" id="269227at2759"/>
<dbReference type="InterPro" id="IPR012132">
    <property type="entry name" value="GMC_OxRdtase"/>
</dbReference>
<name>A0A9P3ULA0_LYOSH</name>
<comment type="cofactor">
    <cofactor evidence="1 5">
        <name>FAD</name>
        <dbReference type="ChEBI" id="CHEBI:57692"/>
    </cofactor>
</comment>
<dbReference type="SUPFAM" id="SSF51905">
    <property type="entry name" value="FAD/NAD(P)-binding domain"/>
    <property type="match status" value="1"/>
</dbReference>
<organism evidence="8 9">
    <name type="scientific">Lyophyllum shimeji</name>
    <name type="common">Hon-shimeji</name>
    <name type="synonym">Tricholoma shimeji</name>
    <dbReference type="NCBI Taxonomy" id="47721"/>
    <lineage>
        <taxon>Eukaryota</taxon>
        <taxon>Fungi</taxon>
        <taxon>Dikarya</taxon>
        <taxon>Basidiomycota</taxon>
        <taxon>Agaricomycotina</taxon>
        <taxon>Agaricomycetes</taxon>
        <taxon>Agaricomycetidae</taxon>
        <taxon>Agaricales</taxon>
        <taxon>Tricholomatineae</taxon>
        <taxon>Lyophyllaceae</taxon>
        <taxon>Lyophyllum</taxon>
    </lineage>
</organism>
<dbReference type="EMBL" id="BRPK01000002">
    <property type="protein sequence ID" value="GLB35186.1"/>
    <property type="molecule type" value="Genomic_DNA"/>
</dbReference>
<dbReference type="PANTHER" id="PTHR11552:SF147">
    <property type="entry name" value="CHOLINE DEHYDROGENASE, MITOCHONDRIAL"/>
    <property type="match status" value="1"/>
</dbReference>
<dbReference type="GO" id="GO:0016614">
    <property type="term" value="F:oxidoreductase activity, acting on CH-OH group of donors"/>
    <property type="evidence" value="ECO:0007669"/>
    <property type="project" value="InterPro"/>
</dbReference>
<feature type="signal peptide" evidence="6">
    <location>
        <begin position="1"/>
        <end position="20"/>
    </location>
</feature>
<gene>
    <name evidence="8" type="ORF">LshimejAT787_0207510</name>
</gene>
<comment type="similarity">
    <text evidence="2">Belongs to the GMC oxidoreductase family.</text>
</comment>
<comment type="caution">
    <text evidence="8">The sequence shown here is derived from an EMBL/GenBank/DDBJ whole genome shotgun (WGS) entry which is preliminary data.</text>
</comment>
<dbReference type="Proteomes" id="UP001063166">
    <property type="component" value="Unassembled WGS sequence"/>
</dbReference>
<dbReference type="InterPro" id="IPR000172">
    <property type="entry name" value="GMC_OxRdtase_N"/>
</dbReference>
<evidence type="ECO:0000256" key="5">
    <source>
        <dbReference type="PIRSR" id="PIRSR000137-2"/>
    </source>
</evidence>
<evidence type="ECO:0000256" key="2">
    <source>
        <dbReference type="ARBA" id="ARBA00010790"/>
    </source>
</evidence>
<dbReference type="PROSITE" id="PS00624">
    <property type="entry name" value="GMC_OXRED_2"/>
    <property type="match status" value="1"/>
</dbReference>
<sequence length="551" mass="60975">MKLCTLTFAFLLWQLHLSRATVYERFEDLPFTKFDFVIIGAGAAGNVLANRLTENSRFTVLLLEAGGSNRNALPTMIPFFCTRLSNTQYDWNYTTTAQIGLNGRSIGFPRGHVLGGSTSINGMFYTRGSSEDYDRYAEVTGDSGWSWRSIQKYIRRNEMLVPPADRHDTTGQYDPSFHSVDGINAVSLPGYPQAINGRVIQTTRDLEEFPLNLDMNSGYLLGLGWLQATIKGGSRSSSATSYLGPDFINRPNLHVLLNTRVTRVLSSTRDRTFRTVEFMQRAQGPKAVVSARKEIMLSAGTVGTPHILLNSGIGDREQLKLLGINTSHHLPDVGKNMSDHPRLVNNWFVKGDGGTFDVINQNSTMTDHLLHQWMKTQKGPLVDTFVSHLYFARLPGDRLPNGSDPAAGPKSPHYELGFSNGFVGGTPPSGDYIGITTRVVSPTSRGSVRLKSNDPLDPPLIDPGFLATDFDIFAMRQAVKSARRFLNGPAWKDYRRDAAHGVVDPDFRVKGLDGIRIVDASVLPYVSSAHTQAPVYIFAERAADLIKTDWQ</sequence>
<keyword evidence="3" id="KW-0285">Flavoprotein</keyword>
<dbReference type="Gene3D" id="3.30.560.10">
    <property type="entry name" value="Glucose Oxidase, domain 3"/>
    <property type="match status" value="1"/>
</dbReference>
<dbReference type="InterPro" id="IPR007867">
    <property type="entry name" value="GMC_OxRtase_C"/>
</dbReference>
<feature type="binding site" evidence="5">
    <location>
        <position position="261"/>
    </location>
    <ligand>
        <name>FAD</name>
        <dbReference type="ChEBI" id="CHEBI:57692"/>
    </ligand>
</feature>
<dbReference type="AlphaFoldDB" id="A0A9P3ULA0"/>
<evidence type="ECO:0000259" key="7">
    <source>
        <dbReference type="PROSITE" id="PS00624"/>
    </source>
</evidence>
<evidence type="ECO:0000256" key="4">
    <source>
        <dbReference type="ARBA" id="ARBA00022827"/>
    </source>
</evidence>
<evidence type="ECO:0000313" key="8">
    <source>
        <dbReference type="EMBL" id="GLB35186.1"/>
    </source>
</evidence>
<evidence type="ECO:0000256" key="1">
    <source>
        <dbReference type="ARBA" id="ARBA00001974"/>
    </source>
</evidence>
<dbReference type="PANTHER" id="PTHR11552">
    <property type="entry name" value="GLUCOSE-METHANOL-CHOLINE GMC OXIDOREDUCTASE"/>
    <property type="match status" value="1"/>
</dbReference>
<dbReference type="Pfam" id="PF00732">
    <property type="entry name" value="GMC_oxred_N"/>
    <property type="match status" value="1"/>
</dbReference>
<dbReference type="GO" id="GO:0050660">
    <property type="term" value="F:flavin adenine dinucleotide binding"/>
    <property type="evidence" value="ECO:0007669"/>
    <property type="project" value="InterPro"/>
</dbReference>
<dbReference type="Pfam" id="PF05199">
    <property type="entry name" value="GMC_oxred_C"/>
    <property type="match status" value="2"/>
</dbReference>
<dbReference type="SUPFAM" id="SSF54373">
    <property type="entry name" value="FAD-linked reductases, C-terminal domain"/>
    <property type="match status" value="1"/>
</dbReference>
<evidence type="ECO:0000256" key="3">
    <source>
        <dbReference type="ARBA" id="ARBA00022630"/>
    </source>
</evidence>
<accession>A0A9P3ULA0</accession>
<keyword evidence="9" id="KW-1185">Reference proteome</keyword>
<evidence type="ECO:0000313" key="9">
    <source>
        <dbReference type="Proteomes" id="UP001063166"/>
    </source>
</evidence>
<feature type="domain" description="Glucose-methanol-choline oxidoreductase N-terminal" evidence="7">
    <location>
        <begin position="300"/>
        <end position="314"/>
    </location>
</feature>
<dbReference type="Gene3D" id="3.50.50.60">
    <property type="entry name" value="FAD/NAD(P)-binding domain"/>
    <property type="match status" value="2"/>
</dbReference>
<reference evidence="8" key="1">
    <citation type="submission" date="2022-07" db="EMBL/GenBank/DDBJ databases">
        <title>The genome of Lyophyllum shimeji provides insight into the initial evolution of ectomycorrhizal fungal genome.</title>
        <authorList>
            <person name="Kobayashi Y."/>
            <person name="Shibata T."/>
            <person name="Hirakawa H."/>
            <person name="Shigenobu S."/>
            <person name="Nishiyama T."/>
            <person name="Yamada A."/>
            <person name="Hasebe M."/>
            <person name="Kawaguchi M."/>
        </authorList>
    </citation>
    <scope>NUCLEOTIDE SEQUENCE</scope>
    <source>
        <strain evidence="8">AT787</strain>
    </source>
</reference>
<feature type="binding site" evidence="5">
    <location>
        <position position="113"/>
    </location>
    <ligand>
        <name>FAD</name>
        <dbReference type="ChEBI" id="CHEBI:57692"/>
    </ligand>
</feature>
<keyword evidence="4 5" id="KW-0274">FAD</keyword>
<protein>
    <submittedName>
        <fullName evidence="8">Aryl-alcohol oxidase</fullName>
    </submittedName>
</protein>
<evidence type="ECO:0000256" key="6">
    <source>
        <dbReference type="SAM" id="SignalP"/>
    </source>
</evidence>
<feature type="chain" id="PRO_5040493093" evidence="6">
    <location>
        <begin position="21"/>
        <end position="551"/>
    </location>
</feature>
<dbReference type="InterPro" id="IPR036188">
    <property type="entry name" value="FAD/NAD-bd_sf"/>
</dbReference>
<proteinExistence type="inferred from homology"/>